<name>A0A7J0DTN0_9ERIC</name>
<proteinExistence type="predicted"/>
<keyword evidence="4" id="KW-1185">Reference proteome</keyword>
<dbReference type="EMBL" id="BJWL01000390">
    <property type="protein sequence ID" value="GFS41999.1"/>
    <property type="molecule type" value="Genomic_DNA"/>
</dbReference>
<gene>
    <name evidence="3" type="ORF">Acr_00g0077560</name>
</gene>
<keyword evidence="2" id="KW-0472">Membrane</keyword>
<evidence type="ECO:0000256" key="1">
    <source>
        <dbReference type="SAM" id="MobiDB-lite"/>
    </source>
</evidence>
<keyword evidence="2" id="KW-1133">Transmembrane helix</keyword>
<feature type="transmembrane region" description="Helical" evidence="2">
    <location>
        <begin position="86"/>
        <end position="107"/>
    </location>
</feature>
<reference evidence="4" key="1">
    <citation type="submission" date="2019-07" db="EMBL/GenBank/DDBJ databases">
        <title>De Novo Assembly of kiwifruit Actinidia rufa.</title>
        <authorList>
            <person name="Sugita-Konishi S."/>
            <person name="Sato K."/>
            <person name="Mori E."/>
            <person name="Abe Y."/>
            <person name="Kisaki G."/>
            <person name="Hamano K."/>
            <person name="Suezawa K."/>
            <person name="Otani M."/>
            <person name="Fukuda T."/>
            <person name="Manabe T."/>
            <person name="Gomi K."/>
            <person name="Tabuchi M."/>
            <person name="Akimitsu K."/>
            <person name="Kataoka I."/>
        </authorList>
    </citation>
    <scope>NUCLEOTIDE SEQUENCE [LARGE SCALE GENOMIC DNA]</scope>
    <source>
        <strain evidence="4">cv. Fuchu</strain>
    </source>
</reference>
<dbReference type="AlphaFoldDB" id="A0A7J0DTN0"/>
<sequence>MAAALRPLSFARKSLSWFCLALSVERRATLVLVRSGDLLRLLVTTVLMSVRLSRLTWDLCCLLSRPSRGGKVCSLFRPSIGPGTAVSVYFINLLSTIICVRLANCLCRRSMVMSRLSAPPGSNHRILPRGDPNHPLRVLQ</sequence>
<organism evidence="3 4">
    <name type="scientific">Actinidia rufa</name>
    <dbReference type="NCBI Taxonomy" id="165716"/>
    <lineage>
        <taxon>Eukaryota</taxon>
        <taxon>Viridiplantae</taxon>
        <taxon>Streptophyta</taxon>
        <taxon>Embryophyta</taxon>
        <taxon>Tracheophyta</taxon>
        <taxon>Spermatophyta</taxon>
        <taxon>Magnoliopsida</taxon>
        <taxon>eudicotyledons</taxon>
        <taxon>Gunneridae</taxon>
        <taxon>Pentapetalae</taxon>
        <taxon>asterids</taxon>
        <taxon>Ericales</taxon>
        <taxon>Actinidiaceae</taxon>
        <taxon>Actinidia</taxon>
    </lineage>
</organism>
<feature type="region of interest" description="Disordered" evidence="1">
    <location>
        <begin position="116"/>
        <end position="140"/>
    </location>
</feature>
<evidence type="ECO:0000256" key="2">
    <source>
        <dbReference type="SAM" id="Phobius"/>
    </source>
</evidence>
<comment type="caution">
    <text evidence="3">The sequence shown here is derived from an EMBL/GenBank/DDBJ whole genome shotgun (WGS) entry which is preliminary data.</text>
</comment>
<keyword evidence="2" id="KW-0812">Transmembrane</keyword>
<dbReference type="Proteomes" id="UP000585474">
    <property type="component" value="Unassembled WGS sequence"/>
</dbReference>
<evidence type="ECO:0000313" key="3">
    <source>
        <dbReference type="EMBL" id="GFS41999.1"/>
    </source>
</evidence>
<accession>A0A7J0DTN0</accession>
<evidence type="ECO:0000313" key="4">
    <source>
        <dbReference type="Proteomes" id="UP000585474"/>
    </source>
</evidence>
<protein>
    <submittedName>
        <fullName evidence="3">Uncharacterized protein</fullName>
    </submittedName>
</protein>